<evidence type="ECO:0000313" key="6">
    <source>
        <dbReference type="Proteomes" id="UP001497480"/>
    </source>
</evidence>
<proteinExistence type="predicted"/>
<keyword evidence="6" id="KW-1185">Reference proteome</keyword>
<dbReference type="Gene3D" id="3.30.572.10">
    <property type="entry name" value="Thymidylate synthase/dCMP hydroxymethylase domain"/>
    <property type="match status" value="1"/>
</dbReference>
<name>A0AAV1YHI7_LUPLU</name>
<organism evidence="5 6">
    <name type="scientific">Lupinus luteus</name>
    <name type="common">European yellow lupine</name>
    <dbReference type="NCBI Taxonomy" id="3873"/>
    <lineage>
        <taxon>Eukaryota</taxon>
        <taxon>Viridiplantae</taxon>
        <taxon>Streptophyta</taxon>
        <taxon>Embryophyta</taxon>
        <taxon>Tracheophyta</taxon>
        <taxon>Spermatophyta</taxon>
        <taxon>Magnoliopsida</taxon>
        <taxon>eudicotyledons</taxon>
        <taxon>Gunneridae</taxon>
        <taxon>Pentapetalae</taxon>
        <taxon>rosids</taxon>
        <taxon>fabids</taxon>
        <taxon>Fabales</taxon>
        <taxon>Fabaceae</taxon>
        <taxon>Papilionoideae</taxon>
        <taxon>50 kb inversion clade</taxon>
        <taxon>genistoids sensu lato</taxon>
        <taxon>core genistoids</taxon>
        <taxon>Genisteae</taxon>
        <taxon>Lupinus</taxon>
    </lineage>
</organism>
<dbReference type="PRINTS" id="PR00108">
    <property type="entry name" value="THYMDSNTHASE"/>
</dbReference>
<reference evidence="5 6" key="1">
    <citation type="submission" date="2024-03" db="EMBL/GenBank/DDBJ databases">
        <authorList>
            <person name="Martinez-Hernandez J."/>
        </authorList>
    </citation>
    <scope>NUCLEOTIDE SEQUENCE [LARGE SCALE GENOMIC DNA]</scope>
</reference>
<dbReference type="InterPro" id="IPR045097">
    <property type="entry name" value="Thymidate_synth/dCMP_Mease"/>
</dbReference>
<gene>
    <name evidence="5" type="ORF">LLUT_LOCUS34536</name>
</gene>
<evidence type="ECO:0000259" key="4">
    <source>
        <dbReference type="Pfam" id="PF00303"/>
    </source>
</evidence>
<dbReference type="EMBL" id="CAXHTB010000025">
    <property type="protein sequence ID" value="CAL0333476.1"/>
    <property type="molecule type" value="Genomic_DNA"/>
</dbReference>
<dbReference type="AlphaFoldDB" id="A0AAV1YHI7"/>
<dbReference type="GO" id="GO:0005829">
    <property type="term" value="C:cytosol"/>
    <property type="evidence" value="ECO:0007669"/>
    <property type="project" value="TreeGrafter"/>
</dbReference>
<keyword evidence="2" id="KW-0489">Methyltransferase</keyword>
<dbReference type="GO" id="GO:0005739">
    <property type="term" value="C:mitochondrion"/>
    <property type="evidence" value="ECO:0007669"/>
    <property type="project" value="TreeGrafter"/>
</dbReference>
<comment type="caution">
    <text evidence="5">The sequence shown here is derived from an EMBL/GenBank/DDBJ whole genome shotgun (WGS) entry which is preliminary data.</text>
</comment>
<dbReference type="GO" id="GO:0004146">
    <property type="term" value="F:dihydrofolate reductase activity"/>
    <property type="evidence" value="ECO:0007669"/>
    <property type="project" value="TreeGrafter"/>
</dbReference>
<protein>
    <recommendedName>
        <fullName evidence="1">thymidylate synthase</fullName>
        <ecNumber evidence="1">2.1.1.45</ecNumber>
    </recommendedName>
</protein>
<evidence type="ECO:0000256" key="2">
    <source>
        <dbReference type="ARBA" id="ARBA00022603"/>
    </source>
</evidence>
<dbReference type="PANTHER" id="PTHR11548:SF2">
    <property type="entry name" value="THYMIDYLATE SYNTHASE"/>
    <property type="match status" value="1"/>
</dbReference>
<evidence type="ECO:0000256" key="3">
    <source>
        <dbReference type="ARBA" id="ARBA00022679"/>
    </source>
</evidence>
<dbReference type="Pfam" id="PF00303">
    <property type="entry name" value="Thymidylat_synt"/>
    <property type="match status" value="1"/>
</dbReference>
<dbReference type="EC" id="2.1.1.45" evidence="1"/>
<dbReference type="Proteomes" id="UP001497480">
    <property type="component" value="Unassembled WGS sequence"/>
</dbReference>
<feature type="domain" description="Thymidylate synthase/dCMP hydroxymethylase" evidence="4">
    <location>
        <begin position="6"/>
        <end position="53"/>
    </location>
</feature>
<keyword evidence="3" id="KW-0808">Transferase</keyword>
<dbReference type="InterPro" id="IPR023451">
    <property type="entry name" value="Thymidate_synth/dCMP_Mease_dom"/>
</dbReference>
<dbReference type="GO" id="GO:0032259">
    <property type="term" value="P:methylation"/>
    <property type="evidence" value="ECO:0007669"/>
    <property type="project" value="UniProtKB-KW"/>
</dbReference>
<evidence type="ECO:0000256" key="1">
    <source>
        <dbReference type="ARBA" id="ARBA00011947"/>
    </source>
</evidence>
<dbReference type="InterPro" id="IPR036926">
    <property type="entry name" value="Thymidate_synth/dCMP_Mease_sf"/>
</dbReference>
<dbReference type="SUPFAM" id="SSF55831">
    <property type="entry name" value="Thymidylate synthase/dCMP hydroxymethylase"/>
    <property type="match status" value="1"/>
</dbReference>
<sequence length="76" mass="8763">MHDDYSSQGVDQLLDAINKIKHNHDDRRAIISWWNPSDLKLMALPSCHMFAQPLQKKVYMERIISFPGVIKVSGRA</sequence>
<evidence type="ECO:0000313" key="5">
    <source>
        <dbReference type="EMBL" id="CAL0333476.1"/>
    </source>
</evidence>
<dbReference type="InterPro" id="IPR000398">
    <property type="entry name" value="Thymidylate_synthase"/>
</dbReference>
<accession>A0AAV1YHI7</accession>
<dbReference type="PANTHER" id="PTHR11548">
    <property type="entry name" value="THYMIDYLATE SYNTHASE 1"/>
    <property type="match status" value="1"/>
</dbReference>
<dbReference type="GO" id="GO:0006231">
    <property type="term" value="P:dTMP biosynthetic process"/>
    <property type="evidence" value="ECO:0007669"/>
    <property type="project" value="InterPro"/>
</dbReference>
<dbReference type="GO" id="GO:0004799">
    <property type="term" value="F:thymidylate synthase activity"/>
    <property type="evidence" value="ECO:0007669"/>
    <property type="project" value="UniProtKB-EC"/>
</dbReference>